<evidence type="ECO:0000313" key="2">
    <source>
        <dbReference type="Proteomes" id="UP001501183"/>
    </source>
</evidence>
<evidence type="ECO:0008006" key="3">
    <source>
        <dbReference type="Google" id="ProtNLM"/>
    </source>
</evidence>
<sequence length="218" mass="24939">MTESLAALSDIPPGALPSVHRVENTPAEEAHPMIAEMVHAVYPHDEIYGDYCTLQGYVAAPPRQVYDYLAHTRSLEEWTFSLRGFTEIGDDGLWLGKDLLGDGDTDIYARTRACPEAMTVDYHCAWDQGEHLWMIYLMRVVDAQLVLDKPGSVVLWTNCHHPFYDRNPFPEKALAGREVWVGDYWDVFHPGHELELENLTQICEYRHSRGLPLTPDWL</sequence>
<proteinExistence type="predicted"/>
<dbReference type="EMBL" id="BAABFB010000059">
    <property type="protein sequence ID" value="GAA4485060.1"/>
    <property type="molecule type" value="Genomic_DNA"/>
</dbReference>
<keyword evidence="2" id="KW-1185">Reference proteome</keyword>
<organism evidence="1 2">
    <name type="scientific">Rhodococcus olei</name>
    <dbReference type="NCBI Taxonomy" id="2161675"/>
    <lineage>
        <taxon>Bacteria</taxon>
        <taxon>Bacillati</taxon>
        <taxon>Actinomycetota</taxon>
        <taxon>Actinomycetes</taxon>
        <taxon>Mycobacteriales</taxon>
        <taxon>Nocardiaceae</taxon>
        <taxon>Rhodococcus</taxon>
    </lineage>
</organism>
<gene>
    <name evidence="1" type="ORF">GCM10023094_39430</name>
</gene>
<dbReference type="RefSeq" id="WP_345348938.1">
    <property type="nucleotide sequence ID" value="NZ_BAABFB010000059.1"/>
</dbReference>
<dbReference type="InterPro" id="IPR023393">
    <property type="entry name" value="START-like_dom_sf"/>
</dbReference>
<name>A0ABP8PDR2_9NOCA</name>
<evidence type="ECO:0000313" key="1">
    <source>
        <dbReference type="EMBL" id="GAA4485060.1"/>
    </source>
</evidence>
<dbReference type="SUPFAM" id="SSF55961">
    <property type="entry name" value="Bet v1-like"/>
    <property type="match status" value="1"/>
</dbReference>
<reference evidence="2" key="1">
    <citation type="journal article" date="2019" name="Int. J. Syst. Evol. Microbiol.">
        <title>The Global Catalogue of Microorganisms (GCM) 10K type strain sequencing project: providing services to taxonomists for standard genome sequencing and annotation.</title>
        <authorList>
            <consortium name="The Broad Institute Genomics Platform"/>
            <consortium name="The Broad Institute Genome Sequencing Center for Infectious Disease"/>
            <person name="Wu L."/>
            <person name="Ma J."/>
        </authorList>
    </citation>
    <scope>NUCLEOTIDE SEQUENCE [LARGE SCALE GENOMIC DNA]</scope>
    <source>
        <strain evidence="2">JCM 32206</strain>
    </source>
</reference>
<comment type="caution">
    <text evidence="1">The sequence shown here is derived from an EMBL/GenBank/DDBJ whole genome shotgun (WGS) entry which is preliminary data.</text>
</comment>
<dbReference type="Proteomes" id="UP001501183">
    <property type="component" value="Unassembled WGS sequence"/>
</dbReference>
<accession>A0ABP8PDR2</accession>
<protein>
    <recommendedName>
        <fullName evidence="3">SRPBCC family protein</fullName>
    </recommendedName>
</protein>
<dbReference type="Gene3D" id="3.30.530.20">
    <property type="match status" value="1"/>
</dbReference>